<sequence length="157" mass="18664">MRLFKQVMILLILSSCNVRFSDVNSEYRDEVWIWVINNGQAIYRQIEKDPKDYWFLYFDDALTCDACKLDILSQVRDKESVIIITNFSNETHVEAFKMAYKLNNELVIIPSQSDNFSLPFLFRFSSNTVEHTNIIDKHFLKYESIEETLKKKASWEE</sequence>
<name>A0ABQ1N310_9BACT</name>
<evidence type="ECO:0000313" key="1">
    <source>
        <dbReference type="EMBL" id="GGC49979.1"/>
    </source>
</evidence>
<comment type="caution">
    <text evidence="1">The sequence shown here is derived from an EMBL/GenBank/DDBJ whole genome shotgun (WGS) entry which is preliminary data.</text>
</comment>
<accession>A0ABQ1N310</accession>
<dbReference type="RefSeq" id="WP_188443981.1">
    <property type="nucleotide sequence ID" value="NZ_BMFD01000014.1"/>
</dbReference>
<evidence type="ECO:0008006" key="3">
    <source>
        <dbReference type="Google" id="ProtNLM"/>
    </source>
</evidence>
<reference evidence="2" key="1">
    <citation type="journal article" date="2019" name="Int. J. Syst. Evol. Microbiol.">
        <title>The Global Catalogue of Microorganisms (GCM) 10K type strain sequencing project: providing services to taxonomists for standard genome sequencing and annotation.</title>
        <authorList>
            <consortium name="The Broad Institute Genomics Platform"/>
            <consortium name="The Broad Institute Genome Sequencing Center for Infectious Disease"/>
            <person name="Wu L."/>
            <person name="Ma J."/>
        </authorList>
    </citation>
    <scope>NUCLEOTIDE SEQUENCE [LARGE SCALE GENOMIC DNA]</scope>
    <source>
        <strain evidence="2">CGMCC 1.12479</strain>
    </source>
</reference>
<proteinExistence type="predicted"/>
<dbReference type="EMBL" id="BMFD01000014">
    <property type="protein sequence ID" value="GGC49979.1"/>
    <property type="molecule type" value="Genomic_DNA"/>
</dbReference>
<dbReference type="PROSITE" id="PS51257">
    <property type="entry name" value="PROKAR_LIPOPROTEIN"/>
    <property type="match status" value="1"/>
</dbReference>
<gene>
    <name evidence="1" type="ORF">GCM10010993_30630</name>
</gene>
<keyword evidence="2" id="KW-1185">Reference proteome</keyword>
<evidence type="ECO:0000313" key="2">
    <source>
        <dbReference type="Proteomes" id="UP000635885"/>
    </source>
</evidence>
<organism evidence="1 2">
    <name type="scientific">Belliella aquatica</name>
    <dbReference type="NCBI Taxonomy" id="1323734"/>
    <lineage>
        <taxon>Bacteria</taxon>
        <taxon>Pseudomonadati</taxon>
        <taxon>Bacteroidota</taxon>
        <taxon>Cytophagia</taxon>
        <taxon>Cytophagales</taxon>
        <taxon>Cyclobacteriaceae</taxon>
        <taxon>Belliella</taxon>
    </lineage>
</organism>
<protein>
    <recommendedName>
        <fullName evidence="3">Lipoprotein</fullName>
    </recommendedName>
</protein>
<dbReference type="Proteomes" id="UP000635885">
    <property type="component" value="Unassembled WGS sequence"/>
</dbReference>